<comment type="caution">
    <text evidence="1">The sequence shown here is derived from an EMBL/GenBank/DDBJ whole genome shotgun (WGS) entry which is preliminary data.</text>
</comment>
<dbReference type="OrthoDB" id="3578149at2"/>
<proteinExistence type="predicted"/>
<reference evidence="1 2" key="1">
    <citation type="submission" date="2019-02" db="EMBL/GenBank/DDBJ databases">
        <title>Draft genome sequences of novel Actinobacteria.</title>
        <authorList>
            <person name="Sahin N."/>
            <person name="Ay H."/>
            <person name="Saygin H."/>
        </authorList>
    </citation>
    <scope>NUCLEOTIDE SEQUENCE [LARGE SCALE GENOMIC DNA]</scope>
    <source>
        <strain evidence="1 2">16K104</strain>
    </source>
</reference>
<dbReference type="EMBL" id="SMKR01000079">
    <property type="protein sequence ID" value="TDD22755.1"/>
    <property type="molecule type" value="Genomic_DNA"/>
</dbReference>
<organism evidence="1 2">
    <name type="scientific">Kribbella turkmenica</name>
    <dbReference type="NCBI Taxonomy" id="2530375"/>
    <lineage>
        <taxon>Bacteria</taxon>
        <taxon>Bacillati</taxon>
        <taxon>Actinomycetota</taxon>
        <taxon>Actinomycetes</taxon>
        <taxon>Propionibacteriales</taxon>
        <taxon>Kribbellaceae</taxon>
        <taxon>Kribbella</taxon>
    </lineage>
</organism>
<name>A0A4R4WYB7_9ACTN</name>
<gene>
    <name evidence="1" type="ORF">E1218_18875</name>
</gene>
<dbReference type="AlphaFoldDB" id="A0A4R4WYB7"/>
<protein>
    <submittedName>
        <fullName evidence="1">Uncharacterized protein</fullName>
    </submittedName>
</protein>
<keyword evidence="2" id="KW-1185">Reference proteome</keyword>
<accession>A0A4R4WYB7</accession>
<sequence>MDWGSWVGEVHTVAVTRATCSLCGQQAETDVAPLTWLTSVEDGRSLLYCDRCTRENVRSIEGKLDSVHW</sequence>
<dbReference type="Proteomes" id="UP000295172">
    <property type="component" value="Unassembled WGS sequence"/>
</dbReference>
<evidence type="ECO:0000313" key="1">
    <source>
        <dbReference type="EMBL" id="TDD22755.1"/>
    </source>
</evidence>
<evidence type="ECO:0000313" key="2">
    <source>
        <dbReference type="Proteomes" id="UP000295172"/>
    </source>
</evidence>